<reference evidence="4" key="1">
    <citation type="submission" date="2019-05" db="EMBL/GenBank/DDBJ databases">
        <title>Annotation for the trematode Paragonimus heterotremus.</title>
        <authorList>
            <person name="Choi Y.-J."/>
        </authorList>
    </citation>
    <scope>NUCLEOTIDE SEQUENCE</scope>
    <source>
        <strain evidence="4">LC</strain>
    </source>
</reference>
<dbReference type="AlphaFoldDB" id="A0A8J4SSY5"/>
<dbReference type="InterPro" id="IPR036427">
    <property type="entry name" value="Bromodomain-like_sf"/>
</dbReference>
<sequence length="713" mass="78433">MVCISRLGRNTIVWGLFVFVFYVVFTVVHERDGRLLSNDDVTAALKKMSPTLAQLFKLNFRFLSFDKLTVPLWLNFDDNFGYRSSMFFIGVFGSRCGFRERCLASLRLLDFRLFNPLTVVSNMQMNLGQNCLLSKCGPGNITLEALLDSPGLTPSPLSEFVNDPAVFDANGVSSCALLQHQRLQPHTSVYTPLAVSAVGDNPGAPTRKLFASELQRQTLLRDYCIELLFVLRNQDVNGYFLSSAQGSGHMKDVSHIGLLDLEKRLLCNGYHTLDEFKSDIAQLFVWALRQYSPDTPAHAEAQRLNNLASDWFSSLAADHVAALNSTLTRQSAHIISQAPVDVDEEQILPTETTLGILNPDNHGVVSRTERVRSIGEEAGPLRSGLHLLPNGGYREDRRNKVIPYTYLDYGPFYSFAPHYDSGASHCSPEAHQLVLSTSWLPARTAYLTSEHSVSSREPCSPSSDDITQAIQSDAVNSALAIGDHQLAVSLAVADIEQRTTAKIASELDAILPGPEVGEDCVFSMCLANALTHNGVFRNEAELCSLQNTPETKQVGWTEHTEIAKERNTVVVDLDQPELPYSLDTSDQISETYPSGSNSPDLTESASDLISLYQTQYRRLGDTSPTSAMTGATLRPSQTETTIAHRLVGRLIRLAKRARPGDLVHPLAVRRAMNMLPDIAPLPDDEYLQDNCLSSPLVTAEVNPKSSLSVTGAS</sequence>
<keyword evidence="3" id="KW-1133">Transmembrane helix</keyword>
<dbReference type="InterPro" id="IPR021900">
    <property type="entry name" value="DUF3512"/>
</dbReference>
<name>A0A8J4SSY5_9TREM</name>
<feature type="transmembrane region" description="Helical" evidence="3">
    <location>
        <begin position="12"/>
        <end position="29"/>
    </location>
</feature>
<keyword evidence="3" id="KW-0472">Membrane</keyword>
<protein>
    <submittedName>
        <fullName evidence="4">Bromodomain-containing protein 7</fullName>
    </submittedName>
</protein>
<evidence type="ECO:0000256" key="3">
    <source>
        <dbReference type="SAM" id="Phobius"/>
    </source>
</evidence>
<keyword evidence="5" id="KW-1185">Reference proteome</keyword>
<gene>
    <name evidence="4" type="ORF">PHET_02043</name>
</gene>
<keyword evidence="1" id="KW-0103">Bromodomain</keyword>
<dbReference type="Proteomes" id="UP000748531">
    <property type="component" value="Unassembled WGS sequence"/>
</dbReference>
<keyword evidence="3" id="KW-0812">Transmembrane</keyword>
<evidence type="ECO:0000313" key="5">
    <source>
        <dbReference type="Proteomes" id="UP000748531"/>
    </source>
</evidence>
<organism evidence="4 5">
    <name type="scientific">Paragonimus heterotremus</name>
    <dbReference type="NCBI Taxonomy" id="100268"/>
    <lineage>
        <taxon>Eukaryota</taxon>
        <taxon>Metazoa</taxon>
        <taxon>Spiralia</taxon>
        <taxon>Lophotrochozoa</taxon>
        <taxon>Platyhelminthes</taxon>
        <taxon>Trematoda</taxon>
        <taxon>Digenea</taxon>
        <taxon>Plagiorchiida</taxon>
        <taxon>Troglotremata</taxon>
        <taxon>Troglotrematidae</taxon>
        <taxon>Paragonimus</taxon>
    </lineage>
</organism>
<dbReference type="OrthoDB" id="21648at2759"/>
<proteinExistence type="predicted"/>
<accession>A0A8J4SSY5</accession>
<evidence type="ECO:0000313" key="4">
    <source>
        <dbReference type="EMBL" id="KAF5404475.1"/>
    </source>
</evidence>
<dbReference type="Pfam" id="PF12024">
    <property type="entry name" value="DUF3512"/>
    <property type="match status" value="1"/>
</dbReference>
<feature type="region of interest" description="Disordered" evidence="2">
    <location>
        <begin position="582"/>
        <end position="603"/>
    </location>
</feature>
<evidence type="ECO:0000256" key="2">
    <source>
        <dbReference type="SAM" id="MobiDB-lite"/>
    </source>
</evidence>
<evidence type="ECO:0000256" key="1">
    <source>
        <dbReference type="ARBA" id="ARBA00023117"/>
    </source>
</evidence>
<comment type="caution">
    <text evidence="4">The sequence shown here is derived from an EMBL/GenBank/DDBJ whole genome shotgun (WGS) entry which is preliminary data.</text>
</comment>
<dbReference type="EMBL" id="LUCH01000712">
    <property type="protein sequence ID" value="KAF5404475.1"/>
    <property type="molecule type" value="Genomic_DNA"/>
</dbReference>
<dbReference type="SUPFAM" id="SSF47370">
    <property type="entry name" value="Bromodomain"/>
    <property type="match status" value="1"/>
</dbReference>